<sequence length="102" mass="11814">MLLYGVEVWGGSFGKSTWKEFENVQKRFLTNFLQVKTQTPYMLLLLESGSLPIEVLGMQRLVEYMLKTQRSPLYRLLRIAHEAKSKGPKDMQEKNTKFGVDA</sequence>
<comment type="caution">
    <text evidence="1">The sequence shown here is derived from an EMBL/GenBank/DDBJ whole genome shotgun (WGS) entry which is preliminary data.</text>
</comment>
<name>A0A9D4V1K4_ADICA</name>
<evidence type="ECO:0000313" key="1">
    <source>
        <dbReference type="EMBL" id="KAI5077999.1"/>
    </source>
</evidence>
<dbReference type="Proteomes" id="UP000886520">
    <property type="component" value="Chromosome 7"/>
</dbReference>
<accession>A0A9D4V1K4</accession>
<keyword evidence="2" id="KW-1185">Reference proteome</keyword>
<gene>
    <name evidence="1" type="ORF">GOP47_0007823</name>
</gene>
<dbReference type="AlphaFoldDB" id="A0A9D4V1K4"/>
<reference evidence="1" key="1">
    <citation type="submission" date="2021-01" db="EMBL/GenBank/DDBJ databases">
        <title>Adiantum capillus-veneris genome.</title>
        <authorList>
            <person name="Fang Y."/>
            <person name="Liao Q."/>
        </authorList>
    </citation>
    <scope>NUCLEOTIDE SEQUENCE</scope>
    <source>
        <strain evidence="1">H3</strain>
        <tissue evidence="1">Leaf</tissue>
    </source>
</reference>
<evidence type="ECO:0000313" key="2">
    <source>
        <dbReference type="Proteomes" id="UP000886520"/>
    </source>
</evidence>
<protein>
    <submittedName>
        <fullName evidence="1">Uncharacterized protein</fullName>
    </submittedName>
</protein>
<dbReference type="EMBL" id="JABFUD020000007">
    <property type="protein sequence ID" value="KAI5077999.1"/>
    <property type="molecule type" value="Genomic_DNA"/>
</dbReference>
<organism evidence="1 2">
    <name type="scientific">Adiantum capillus-veneris</name>
    <name type="common">Maidenhair fern</name>
    <dbReference type="NCBI Taxonomy" id="13818"/>
    <lineage>
        <taxon>Eukaryota</taxon>
        <taxon>Viridiplantae</taxon>
        <taxon>Streptophyta</taxon>
        <taxon>Embryophyta</taxon>
        <taxon>Tracheophyta</taxon>
        <taxon>Polypodiopsida</taxon>
        <taxon>Polypodiidae</taxon>
        <taxon>Polypodiales</taxon>
        <taxon>Pteridineae</taxon>
        <taxon>Pteridaceae</taxon>
        <taxon>Vittarioideae</taxon>
        <taxon>Adiantum</taxon>
    </lineage>
</organism>
<proteinExistence type="predicted"/>